<protein>
    <recommendedName>
        <fullName evidence="4">DUF2339 domain-containing protein</fullName>
    </recommendedName>
</protein>
<feature type="transmembrane region" description="Helical" evidence="1">
    <location>
        <begin position="1010"/>
        <end position="1029"/>
    </location>
</feature>
<feature type="transmembrane region" description="Helical" evidence="1">
    <location>
        <begin position="46"/>
        <end position="63"/>
    </location>
</feature>
<feature type="transmembrane region" description="Helical" evidence="1">
    <location>
        <begin position="288"/>
        <end position="308"/>
    </location>
</feature>
<dbReference type="Proteomes" id="UP000238701">
    <property type="component" value="Unassembled WGS sequence"/>
</dbReference>
<evidence type="ECO:0000256" key="1">
    <source>
        <dbReference type="SAM" id="Phobius"/>
    </source>
</evidence>
<dbReference type="AlphaFoldDB" id="A0A2U3KF98"/>
<feature type="transmembrane region" description="Helical" evidence="1">
    <location>
        <begin position="704"/>
        <end position="723"/>
    </location>
</feature>
<feature type="transmembrane region" description="Helical" evidence="1">
    <location>
        <begin position="594"/>
        <end position="612"/>
    </location>
</feature>
<dbReference type="InterPro" id="IPR019286">
    <property type="entry name" value="DUF2339_TM"/>
</dbReference>
<proteinExistence type="predicted"/>
<feature type="transmembrane region" description="Helical" evidence="1">
    <location>
        <begin position="735"/>
        <end position="753"/>
    </location>
</feature>
<feature type="transmembrane region" description="Helical" evidence="1">
    <location>
        <begin position="1106"/>
        <end position="1123"/>
    </location>
</feature>
<keyword evidence="1" id="KW-0812">Transmembrane</keyword>
<feature type="transmembrane region" description="Helical" evidence="1">
    <location>
        <begin position="846"/>
        <end position="863"/>
    </location>
</feature>
<feature type="transmembrane region" description="Helical" evidence="1">
    <location>
        <begin position="759"/>
        <end position="776"/>
    </location>
</feature>
<feature type="transmembrane region" description="Helical" evidence="1">
    <location>
        <begin position="984"/>
        <end position="1001"/>
    </location>
</feature>
<feature type="transmembrane region" description="Helical" evidence="1">
    <location>
        <begin position="485"/>
        <end position="503"/>
    </location>
</feature>
<feature type="transmembrane region" description="Helical" evidence="1">
    <location>
        <begin position="70"/>
        <end position="90"/>
    </location>
</feature>
<feature type="transmembrane region" description="Helical" evidence="1">
    <location>
        <begin position="172"/>
        <end position="189"/>
    </location>
</feature>
<feature type="transmembrane region" description="Helical" evidence="1">
    <location>
        <begin position="961"/>
        <end position="978"/>
    </location>
</feature>
<feature type="transmembrane region" description="Helical" evidence="1">
    <location>
        <begin position="1159"/>
        <end position="1177"/>
    </location>
</feature>
<feature type="transmembrane region" description="Helical" evidence="1">
    <location>
        <begin position="898"/>
        <end position="915"/>
    </location>
</feature>
<organism evidence="2 3">
    <name type="scientific">Candidatus Sulfotelmatobacter kueseliae</name>
    <dbReference type="NCBI Taxonomy" id="2042962"/>
    <lineage>
        <taxon>Bacteria</taxon>
        <taxon>Pseudomonadati</taxon>
        <taxon>Acidobacteriota</taxon>
        <taxon>Terriglobia</taxon>
        <taxon>Terriglobales</taxon>
        <taxon>Candidatus Korobacteraceae</taxon>
        <taxon>Candidatus Sulfotelmatobacter</taxon>
    </lineage>
</organism>
<feature type="transmembrane region" description="Helical" evidence="1">
    <location>
        <begin position="648"/>
        <end position="667"/>
    </location>
</feature>
<sequence length="1187" mass="131496">MKSVFALEETLGTNWLNKLGITILVLGLALFGIYELGQLGPAGKVGLSYVVSLALLAGGMFFERRERYRVLGHTLIGGGWALLFFTTYALNHVRAMRVMDSAGADLVLMLVVALAMVLHTLRYRSQVVTGIAFLLAYWTVSLSQDDVYSLASGVVLALGLVTIVMKMGWFELEVFGILSSYLNHLYWLYRLLGPEGAHGHAFPEYHASTALLLFYWLIFRVSYIVRKTRSPQGEHVSSAAALLNTLLLLGTMKFQSVQPELAFVALLVIGAAEFSFGQLPLTKRRREAFVVLSVLGAALMISAVPFRYSGNNVAILWLIGGEALLLAGVLVSEVVFRRLGLLAGLLVGLHLVGVDFRQLMAVRQSSEHLVLTAGVMFTLCAAVFYLNALFIGGRWKSFFGESPDVQLIDGHSYLGGLAAASAAWALCSQDWTAVAFAGIMLTLAVLGQKLRSFHLQVQYGLIGTLILYRVVLFNLHSEAPAHTHIAMRLFTLPAMAAMFYVTAKWAQLRDDSNQRTFRGLFALAGTALVTSLIDYEVPELWQPAAAILFAVALVEIGQWIRYYAIAWHAHLLSGLAVLAALTADQSSTHRWHDVPLHAFGALPVVAGLYWIAKRIGVPNTDHVNTARIAYSWAGTGMMLWVLNEAVPLPWIAVSWIVLAIALALVMRRIGYRQLAWQANVVAACAVARAYTANFSLEQTVSPGVSLRLVTVSLVAAGLYFLSRKATIPDSESKRAITYLHTFAATALLALLAWYEAPGAWLAAVWAIFALVLALVDHHFELEDLAWQAHALAALAMVRSVSLNLYINEAWHGISVRLLSLAIVTVVMYALAQVIRMPQEWRNREFHHIYSWAASALVSLLMWYELRPLSVAVGWAVFGLVLFEYGLLRNTRQFRFQAYLALTAAFGRIFFANLAAGNPGEFWGPRIYTVLPLTLIFFFVYAQLDADQATVRDDRRLHFDDLLGYLGTASVIALLYFQFANDWLVTMWAVAVFVLFGMALLLDRSIFLHQGILLTIGTCVRGVMHNLFGASYFSGGDWTGRYFVLGSAVAVLLACLPFAFRLRDRRQGQTLPIRWMGALVRRPEQFMFFAPILLLTLMLALKMRAGMVTVAWGIEGVLIILLALAVNERSYRLTGLILLLVCVGKIILRDAWGLAPRDRYITFIILGAALLLVSFLYSKYREAIRQFL</sequence>
<gene>
    <name evidence="2" type="ORF">SBA1_20052</name>
</gene>
<name>A0A2U3KF98_9BACT</name>
<feature type="transmembrane region" description="Helical" evidence="1">
    <location>
        <begin position="261"/>
        <end position="281"/>
    </location>
</feature>
<feature type="transmembrane region" description="Helical" evidence="1">
    <location>
        <begin position="1041"/>
        <end position="1061"/>
    </location>
</feature>
<keyword evidence="1" id="KW-0472">Membrane</keyword>
<dbReference type="PANTHER" id="PTHR38434">
    <property type="entry name" value="BLL2549 PROTEIN"/>
    <property type="match status" value="1"/>
</dbReference>
<feature type="transmembrane region" description="Helical" evidence="1">
    <location>
        <begin position="147"/>
        <end position="165"/>
    </location>
</feature>
<feature type="transmembrane region" description="Helical" evidence="1">
    <location>
        <begin position="431"/>
        <end position="447"/>
    </location>
</feature>
<feature type="transmembrane region" description="Helical" evidence="1">
    <location>
        <begin position="813"/>
        <end position="834"/>
    </location>
</feature>
<feature type="transmembrane region" description="Helical" evidence="1">
    <location>
        <begin position="102"/>
        <end position="118"/>
    </location>
</feature>
<feature type="transmembrane region" description="Helical" evidence="1">
    <location>
        <begin position="236"/>
        <end position="255"/>
    </location>
</feature>
<accession>A0A2U3KF98</accession>
<feature type="transmembrane region" description="Helical" evidence="1">
    <location>
        <begin position="314"/>
        <end position="332"/>
    </location>
</feature>
<evidence type="ECO:0000313" key="2">
    <source>
        <dbReference type="EMBL" id="SPF38352.1"/>
    </source>
</evidence>
<feature type="transmembrane region" description="Helical" evidence="1">
    <location>
        <begin position="1082"/>
        <end position="1100"/>
    </location>
</feature>
<feature type="transmembrane region" description="Helical" evidence="1">
    <location>
        <begin position="921"/>
        <end position="940"/>
    </location>
</feature>
<feature type="transmembrane region" description="Helical" evidence="1">
    <location>
        <begin position="15"/>
        <end position="34"/>
    </location>
</feature>
<feature type="transmembrane region" description="Helical" evidence="1">
    <location>
        <begin position="205"/>
        <end position="224"/>
    </location>
</feature>
<feature type="transmembrane region" description="Helical" evidence="1">
    <location>
        <begin position="459"/>
        <end position="479"/>
    </location>
</feature>
<feature type="transmembrane region" description="Helical" evidence="1">
    <location>
        <begin position="564"/>
        <end position="582"/>
    </location>
</feature>
<dbReference type="Pfam" id="PF10101">
    <property type="entry name" value="DUF2339"/>
    <property type="match status" value="1"/>
</dbReference>
<reference evidence="3" key="1">
    <citation type="submission" date="2018-02" db="EMBL/GenBank/DDBJ databases">
        <authorList>
            <person name="Hausmann B."/>
        </authorList>
    </citation>
    <scope>NUCLEOTIDE SEQUENCE [LARGE SCALE GENOMIC DNA]</scope>
    <source>
        <strain evidence="3">Peat soil MAG SbA1</strain>
    </source>
</reference>
<feature type="transmembrane region" description="Helical" evidence="1">
    <location>
        <begin position="125"/>
        <end position="141"/>
    </location>
</feature>
<feature type="transmembrane region" description="Helical" evidence="1">
    <location>
        <begin position="515"/>
        <end position="534"/>
    </location>
</feature>
<dbReference type="EMBL" id="OMOD01000111">
    <property type="protein sequence ID" value="SPF38352.1"/>
    <property type="molecule type" value="Genomic_DNA"/>
</dbReference>
<feature type="transmembrane region" description="Helical" evidence="1">
    <location>
        <begin position="869"/>
        <end position="886"/>
    </location>
</feature>
<feature type="transmembrane region" description="Helical" evidence="1">
    <location>
        <begin position="368"/>
        <end position="393"/>
    </location>
</feature>
<feature type="transmembrane region" description="Helical" evidence="1">
    <location>
        <begin position="1130"/>
        <end position="1147"/>
    </location>
</feature>
<evidence type="ECO:0000313" key="3">
    <source>
        <dbReference type="Proteomes" id="UP000238701"/>
    </source>
</evidence>
<evidence type="ECO:0008006" key="4">
    <source>
        <dbReference type="Google" id="ProtNLM"/>
    </source>
</evidence>
<keyword evidence="1" id="KW-1133">Transmembrane helix</keyword>
<dbReference type="PANTHER" id="PTHR38434:SF1">
    <property type="entry name" value="BLL2549 PROTEIN"/>
    <property type="match status" value="1"/>
</dbReference>